<dbReference type="CDD" id="cd00093">
    <property type="entry name" value="HTH_XRE"/>
    <property type="match status" value="1"/>
</dbReference>
<organism evidence="2 3">
    <name type="scientific">Lacibacterium aquatile</name>
    <dbReference type="NCBI Taxonomy" id="1168082"/>
    <lineage>
        <taxon>Bacteria</taxon>
        <taxon>Pseudomonadati</taxon>
        <taxon>Pseudomonadota</taxon>
        <taxon>Alphaproteobacteria</taxon>
        <taxon>Rhodospirillales</taxon>
        <taxon>Rhodospirillaceae</taxon>
    </lineage>
</organism>
<keyword evidence="3" id="KW-1185">Reference proteome</keyword>
<dbReference type="SMART" id="SM00530">
    <property type="entry name" value="HTH_XRE"/>
    <property type="match status" value="1"/>
</dbReference>
<evidence type="ECO:0000313" key="3">
    <source>
        <dbReference type="Proteomes" id="UP001597295"/>
    </source>
</evidence>
<name>A0ABW5DSA4_9PROT</name>
<dbReference type="SUPFAM" id="SSF47413">
    <property type="entry name" value="lambda repressor-like DNA-binding domains"/>
    <property type="match status" value="1"/>
</dbReference>
<evidence type="ECO:0000313" key="2">
    <source>
        <dbReference type="EMBL" id="MFD2262431.1"/>
    </source>
</evidence>
<reference evidence="3" key="1">
    <citation type="journal article" date="2019" name="Int. J. Syst. Evol. Microbiol.">
        <title>The Global Catalogue of Microorganisms (GCM) 10K type strain sequencing project: providing services to taxonomists for standard genome sequencing and annotation.</title>
        <authorList>
            <consortium name="The Broad Institute Genomics Platform"/>
            <consortium name="The Broad Institute Genome Sequencing Center for Infectious Disease"/>
            <person name="Wu L."/>
            <person name="Ma J."/>
        </authorList>
    </citation>
    <scope>NUCLEOTIDE SEQUENCE [LARGE SCALE GENOMIC DNA]</scope>
    <source>
        <strain evidence="3">CGMCC 1.19062</strain>
    </source>
</reference>
<dbReference type="Gene3D" id="1.10.260.40">
    <property type="entry name" value="lambda repressor-like DNA-binding domains"/>
    <property type="match status" value="1"/>
</dbReference>
<proteinExistence type="predicted"/>
<gene>
    <name evidence="2" type="ORF">ACFSM5_05985</name>
</gene>
<accession>A0ABW5DSA4</accession>
<dbReference type="InterPro" id="IPR010982">
    <property type="entry name" value="Lambda_DNA-bd_dom_sf"/>
</dbReference>
<dbReference type="Pfam" id="PF01381">
    <property type="entry name" value="HTH_3"/>
    <property type="match status" value="1"/>
</dbReference>
<dbReference type="EMBL" id="JBHUIP010000004">
    <property type="protein sequence ID" value="MFD2262431.1"/>
    <property type="molecule type" value="Genomic_DNA"/>
</dbReference>
<feature type="domain" description="HTH cro/C1-type" evidence="1">
    <location>
        <begin position="18"/>
        <end position="71"/>
    </location>
</feature>
<evidence type="ECO:0000259" key="1">
    <source>
        <dbReference type="PROSITE" id="PS50943"/>
    </source>
</evidence>
<protein>
    <submittedName>
        <fullName evidence="2">Helix-turn-helix domain-containing protein</fullName>
    </submittedName>
</protein>
<dbReference type="InterPro" id="IPR001387">
    <property type="entry name" value="Cro/C1-type_HTH"/>
</dbReference>
<dbReference type="PROSITE" id="PS50943">
    <property type="entry name" value="HTH_CROC1"/>
    <property type="match status" value="1"/>
</dbReference>
<comment type="caution">
    <text evidence="2">The sequence shown here is derived from an EMBL/GenBank/DDBJ whole genome shotgun (WGS) entry which is preliminary data.</text>
</comment>
<dbReference type="Proteomes" id="UP001597295">
    <property type="component" value="Unassembled WGS sequence"/>
</dbReference>
<dbReference type="RefSeq" id="WP_379875389.1">
    <property type="nucleotide sequence ID" value="NZ_JBHUIP010000004.1"/>
</dbReference>
<sequence>MMKERQSEDIDKVIGDNIAAARNALGWKQSELADLAGVSRGTIGKIESHNSAGITTLADIADALGVPLHMLLMRGTDWKKLTHIQSITDLARQFLDSGSTFSQKVDQIERKSKSRDAKDRRWASQETSALVSGIIFRDEGEVTQKRKNSMIASAGMATDLIPNVPVLNGVIAAIISA</sequence>